<dbReference type="GO" id="GO:0003743">
    <property type="term" value="F:translation initiation factor activity"/>
    <property type="evidence" value="ECO:0007669"/>
    <property type="project" value="UniProtKB-UniRule"/>
</dbReference>
<dbReference type="GO" id="GO:0016282">
    <property type="term" value="C:eukaryotic 43S preinitiation complex"/>
    <property type="evidence" value="ECO:0007669"/>
    <property type="project" value="UniProtKB-UniRule"/>
</dbReference>
<comment type="function">
    <text evidence="4">Component of the eukaryotic translation initiation factor 3 (eIF-3) complex, which is involved in protein synthesis of a specialized repertoire of mRNAs and, together with other initiation factors, stimulates binding of mRNA and methionyl-tRNAi to the 40S ribosome. The eIF-3 complex specifically targets and initiates translation of a subset of mRNAs involved in cell proliferation.</text>
</comment>
<dbReference type="GO" id="GO:0001732">
    <property type="term" value="P:formation of cytoplasmic translation initiation complex"/>
    <property type="evidence" value="ECO:0007669"/>
    <property type="project" value="UniProtKB-UniRule"/>
</dbReference>
<comment type="subcellular location">
    <subcellularLocation>
        <location evidence="4">Cytoplasm</location>
    </subcellularLocation>
</comment>
<dbReference type="GO" id="GO:0008237">
    <property type="term" value="F:metallopeptidase activity"/>
    <property type="evidence" value="ECO:0007669"/>
    <property type="project" value="InterPro"/>
</dbReference>
<dbReference type="InterPro" id="IPR000555">
    <property type="entry name" value="JAMM/MPN+_dom"/>
</dbReference>
<dbReference type="PANTHER" id="PTHR10410">
    <property type="entry name" value="EUKARYOTIC TRANSLATION INITIATION FACTOR 3 -RELATED"/>
    <property type="match status" value="1"/>
</dbReference>
<accession>A0A061QQN9</accession>
<dbReference type="InterPro" id="IPR027524">
    <property type="entry name" value="eIF3h"/>
</dbReference>
<comment type="subunit">
    <text evidence="4">Component of the eukaryotic translation initiation factor 3 (eIF-3) complex.</text>
</comment>
<dbReference type="Pfam" id="PF01398">
    <property type="entry name" value="JAB"/>
    <property type="match status" value="1"/>
</dbReference>
<dbReference type="GO" id="GO:0005852">
    <property type="term" value="C:eukaryotic translation initiation factor 3 complex"/>
    <property type="evidence" value="ECO:0007669"/>
    <property type="project" value="UniProtKB-UniRule"/>
</dbReference>
<dbReference type="Gene3D" id="3.40.140.10">
    <property type="entry name" value="Cytidine Deaminase, domain 2"/>
    <property type="match status" value="1"/>
</dbReference>
<keyword evidence="1 4" id="KW-0963">Cytoplasm</keyword>
<comment type="similarity">
    <text evidence="4">Belongs to the eIF-3 subunit H family.</text>
</comment>
<name>A0A061QQN9_9CHLO</name>
<keyword evidence="3 4" id="KW-0648">Protein biosynthesis</keyword>
<protein>
    <recommendedName>
        <fullName evidence="4">Eukaryotic translation initiation factor 3 subunit H</fullName>
        <shortName evidence="4">eIF3h</shortName>
    </recommendedName>
</protein>
<dbReference type="Pfam" id="PF19445">
    <property type="entry name" value="eIF3h_C"/>
    <property type="match status" value="1"/>
</dbReference>
<dbReference type="GO" id="GO:0033290">
    <property type="term" value="C:eukaryotic 48S preinitiation complex"/>
    <property type="evidence" value="ECO:0007669"/>
    <property type="project" value="UniProtKB-UniRule"/>
</dbReference>
<dbReference type="InterPro" id="IPR037518">
    <property type="entry name" value="MPN"/>
</dbReference>
<dbReference type="SMART" id="SM00232">
    <property type="entry name" value="JAB_MPN"/>
    <property type="match status" value="1"/>
</dbReference>
<reference evidence="6" key="1">
    <citation type="submission" date="2014-05" db="EMBL/GenBank/DDBJ databases">
        <title>The transcriptome of the halophilic microalga Tetraselmis sp. GSL018 isolated from the Great Salt Lake, Utah.</title>
        <authorList>
            <person name="Jinkerson R.E."/>
            <person name="D'Adamo S."/>
            <person name="Posewitz M.C."/>
        </authorList>
    </citation>
    <scope>NUCLEOTIDE SEQUENCE</scope>
    <source>
        <strain evidence="6">GSL018</strain>
    </source>
</reference>
<evidence type="ECO:0000256" key="1">
    <source>
        <dbReference type="ARBA" id="ARBA00022490"/>
    </source>
</evidence>
<gene>
    <name evidence="6" type="primary">EIF3S3</name>
    <name evidence="6" type="ORF">TSPGSL018_28113</name>
</gene>
<keyword evidence="2 4" id="KW-0396">Initiation factor</keyword>
<evidence type="ECO:0000313" key="6">
    <source>
        <dbReference type="EMBL" id="JAC60749.1"/>
    </source>
</evidence>
<dbReference type="CDD" id="cd08065">
    <property type="entry name" value="MPN_eIF3h"/>
    <property type="match status" value="1"/>
</dbReference>
<evidence type="ECO:0000256" key="4">
    <source>
        <dbReference type="HAMAP-Rule" id="MF_03007"/>
    </source>
</evidence>
<dbReference type="AlphaFoldDB" id="A0A061QQN9"/>
<proteinExistence type="inferred from homology"/>
<dbReference type="InterPro" id="IPR050242">
    <property type="entry name" value="JAMM_MPN+_peptidase_M67A"/>
</dbReference>
<dbReference type="HAMAP" id="MF_03007">
    <property type="entry name" value="eIF3h"/>
    <property type="match status" value="1"/>
</dbReference>
<feature type="domain" description="MPN" evidence="5">
    <location>
        <begin position="27"/>
        <end position="162"/>
    </location>
</feature>
<dbReference type="PROSITE" id="PS50249">
    <property type="entry name" value="MPN"/>
    <property type="match status" value="1"/>
</dbReference>
<organism evidence="6">
    <name type="scientific">Tetraselmis sp. GSL018</name>
    <dbReference type="NCBI Taxonomy" id="582737"/>
    <lineage>
        <taxon>Eukaryota</taxon>
        <taxon>Viridiplantae</taxon>
        <taxon>Chlorophyta</taxon>
        <taxon>core chlorophytes</taxon>
        <taxon>Chlorodendrophyceae</taxon>
        <taxon>Chlorodendrales</taxon>
        <taxon>Chlorodendraceae</taxon>
        <taxon>Tetraselmis</taxon>
    </lineage>
</organism>
<evidence type="ECO:0000259" key="5">
    <source>
        <dbReference type="PROSITE" id="PS50249"/>
    </source>
</evidence>
<evidence type="ECO:0000256" key="3">
    <source>
        <dbReference type="ARBA" id="ARBA00022917"/>
    </source>
</evidence>
<evidence type="ECO:0000256" key="2">
    <source>
        <dbReference type="ARBA" id="ARBA00022540"/>
    </source>
</evidence>
<dbReference type="InterPro" id="IPR045810">
    <property type="entry name" value="eIF3h_C"/>
</dbReference>
<dbReference type="EMBL" id="GBEZ01026467">
    <property type="protein sequence ID" value="JAC60749.1"/>
    <property type="molecule type" value="Transcribed_RNA"/>
</dbReference>
<sequence length="345" mass="38337">MAADGPKMNFAAAALARQAADAPLKQVQIEGHVIMKIAEHCKAAMPNLVTGQLLGLDVGQTMEVTDCFPFPTVGTEGDEVSETDGNNYQLDMMRCLREVNVDNNTIGWYQSTMFGSYQTLELIDTFYNYAESIKRCVCIIFDPTHSSQGGLAMKALKLKDKFMEVYKTGNLTVEAMRTANVTWRDVFEEIPIYVHNSSLATALMAQLSPTAPALQCDFDRLTLSSEPLLEKNVEFVNECLDDMVAEQNKVSVYSRNALKQQAQMAQWLQKRKLENAQRRALGEDPLPEEDPNFKPIPEPSQVDSYLITSQISTHCDHIGTLGKQSLQRLHLMQGLHKGAPAASAK</sequence>